<evidence type="ECO:0008006" key="4">
    <source>
        <dbReference type="Google" id="ProtNLM"/>
    </source>
</evidence>
<dbReference type="Proteomes" id="UP000250928">
    <property type="component" value="Unassembled WGS sequence"/>
</dbReference>
<dbReference type="EMBL" id="PQCO01000253">
    <property type="protein sequence ID" value="PUD99607.1"/>
    <property type="molecule type" value="Genomic_DNA"/>
</dbReference>
<protein>
    <recommendedName>
        <fullName evidence="4">TIGR02301 family protein</fullName>
    </recommendedName>
</protein>
<accession>A0A6N4DRS2</accession>
<feature type="chain" id="PRO_5026853757" description="TIGR02301 family protein" evidence="1">
    <location>
        <begin position="29"/>
        <end position="126"/>
    </location>
</feature>
<keyword evidence="1" id="KW-0732">Signal</keyword>
<organism evidence="2 3">
    <name type="scientific">Candidatus Sedimenticola endophacoides</name>
    <dbReference type="NCBI Taxonomy" id="2548426"/>
    <lineage>
        <taxon>Bacteria</taxon>
        <taxon>Pseudomonadati</taxon>
        <taxon>Pseudomonadota</taxon>
        <taxon>Gammaproteobacteria</taxon>
        <taxon>Chromatiales</taxon>
        <taxon>Sedimenticolaceae</taxon>
        <taxon>Sedimenticola</taxon>
    </lineage>
</organism>
<gene>
    <name evidence="2" type="ORF">C3L24_10715</name>
</gene>
<reference evidence="2 3" key="1">
    <citation type="submission" date="2018-01" db="EMBL/GenBank/DDBJ databases">
        <title>Novel co-symbiosis in the lucinid bivalve Phacoides pectinatus.</title>
        <authorList>
            <person name="Lim S.J."/>
            <person name="Davis B.G."/>
            <person name="Gill D.E."/>
            <person name="Engel A.S."/>
            <person name="Anderson L.C."/>
            <person name="Campbell B.J."/>
        </authorList>
    </citation>
    <scope>NUCLEOTIDE SEQUENCE [LARGE SCALE GENOMIC DNA]</scope>
    <source>
        <strain evidence="2">N3_P5</strain>
    </source>
</reference>
<proteinExistence type="predicted"/>
<comment type="caution">
    <text evidence="2">The sequence shown here is derived from an EMBL/GenBank/DDBJ whole genome shotgun (WGS) entry which is preliminary data.</text>
</comment>
<dbReference type="AlphaFoldDB" id="A0A6N4DRS2"/>
<name>A0A6N4DRS2_9GAMM</name>
<evidence type="ECO:0000256" key="1">
    <source>
        <dbReference type="SAM" id="SignalP"/>
    </source>
</evidence>
<feature type="signal peptide" evidence="1">
    <location>
        <begin position="1"/>
        <end position="28"/>
    </location>
</feature>
<evidence type="ECO:0000313" key="2">
    <source>
        <dbReference type="EMBL" id="PUD99607.1"/>
    </source>
</evidence>
<sequence>MRNPRPLITPICLLAVLATALPSHTAQAISDPQYQSIRRLGELNAIALDCGHLEQVRQIKRALVNNLPKQRQLGEEFERITHQHFLTKLQQGGECPEGAHLARRVDEAIGQLEQAFHDSAPGGPGE</sequence>
<evidence type="ECO:0000313" key="3">
    <source>
        <dbReference type="Proteomes" id="UP000250928"/>
    </source>
</evidence>